<protein>
    <submittedName>
        <fullName evidence="1">33457_t:CDS:1</fullName>
    </submittedName>
</protein>
<organism evidence="1 2">
    <name type="scientific">Racocetra persica</name>
    <dbReference type="NCBI Taxonomy" id="160502"/>
    <lineage>
        <taxon>Eukaryota</taxon>
        <taxon>Fungi</taxon>
        <taxon>Fungi incertae sedis</taxon>
        <taxon>Mucoromycota</taxon>
        <taxon>Glomeromycotina</taxon>
        <taxon>Glomeromycetes</taxon>
        <taxon>Diversisporales</taxon>
        <taxon>Gigasporaceae</taxon>
        <taxon>Racocetra</taxon>
    </lineage>
</organism>
<dbReference type="Proteomes" id="UP000789920">
    <property type="component" value="Unassembled WGS sequence"/>
</dbReference>
<evidence type="ECO:0000313" key="2">
    <source>
        <dbReference type="Proteomes" id="UP000789920"/>
    </source>
</evidence>
<keyword evidence="2" id="KW-1185">Reference proteome</keyword>
<accession>A0ACA9S838</accession>
<gene>
    <name evidence="1" type="ORF">RPERSI_LOCUS27942</name>
</gene>
<feature type="non-terminal residue" evidence="1">
    <location>
        <position position="262"/>
    </location>
</feature>
<evidence type="ECO:0000313" key="1">
    <source>
        <dbReference type="EMBL" id="CAG8830874.1"/>
    </source>
</evidence>
<feature type="non-terminal residue" evidence="1">
    <location>
        <position position="1"/>
    </location>
</feature>
<name>A0ACA9S838_9GLOM</name>
<dbReference type="EMBL" id="CAJVQC010100060">
    <property type="protein sequence ID" value="CAG8830874.1"/>
    <property type="molecule type" value="Genomic_DNA"/>
</dbReference>
<proteinExistence type="predicted"/>
<comment type="caution">
    <text evidence="1">The sequence shown here is derived from an EMBL/GenBank/DDBJ whole genome shotgun (WGS) entry which is preliminary data.</text>
</comment>
<reference evidence="1" key="1">
    <citation type="submission" date="2021-06" db="EMBL/GenBank/DDBJ databases">
        <authorList>
            <person name="Kallberg Y."/>
            <person name="Tangrot J."/>
            <person name="Rosling A."/>
        </authorList>
    </citation>
    <scope>NUCLEOTIDE SEQUENCE</scope>
    <source>
        <strain evidence="1">MA461A</strain>
    </source>
</reference>
<sequence>DSNVAIRTAAAETLLEFHNVELIELWGSPDNKMQQFWHISSQIILSIANLILDSKERDTVAKDMLDLLSQLLVRRNEFLKAHKDKQSKGNNVALRHTSCIRLESALLVMLCSPDPEICLTAVNCFGQLCLEAELTSENLANDMEAPPEFPPSQMTIVDNINIYKELSTVPYPVPGRMAQQRRIRKLLRSMTQPNAGNLGAWEEAWSRWQNLTRLIAQDHLQQAQLTEWLNYTGFLSALGGCCVHERLRNTIPRFGEYSRRVS</sequence>